<dbReference type="PANTHER" id="PTHR19303:SF74">
    <property type="entry name" value="POGO TRANSPOSABLE ELEMENT WITH KRAB DOMAIN"/>
    <property type="match status" value="1"/>
</dbReference>
<dbReference type="Proteomes" id="UP000054018">
    <property type="component" value="Unassembled WGS sequence"/>
</dbReference>
<evidence type="ECO:0000313" key="3">
    <source>
        <dbReference type="Proteomes" id="UP000054018"/>
    </source>
</evidence>
<dbReference type="OrthoDB" id="3238847at2759"/>
<dbReference type="EMBL" id="KN833779">
    <property type="protein sequence ID" value="KIK19723.1"/>
    <property type="molecule type" value="Genomic_DNA"/>
</dbReference>
<evidence type="ECO:0000313" key="2">
    <source>
        <dbReference type="EMBL" id="KIK19723.1"/>
    </source>
</evidence>
<feature type="domain" description="DDE-1" evidence="1">
    <location>
        <begin position="191"/>
        <end position="356"/>
    </location>
</feature>
<dbReference type="HOGENOM" id="CLU_013929_2_0_1"/>
<sequence length="424" mass="48347">MPSRAKSQTKKKQIKSQYQEEALAQAIELYREEQKNPSDKQKGLRIICQEVEMKWKGKNQYVKVDKETVWRQLQGGRSWFPLNHWSLKVHNLESGVGKNWTDQFIECHSSQLHQFWSSSLDTARGHAVNKNTNKEWYDLLGNTIDKFKIDADCLWAADETGFQPGNGVKECVFGPAKAKIQYQQHNGNRKNITVMVTICADGEDLPPTVIYKGQQFSTVWHQDNTLGASVTHSPKGWTDGVIGRLWIEDFDKKTRTKANGHACLLLVDGHNSHYTKEFSDYARENNIHILCYPAHTTHIYQGLNVVIFRPLKHYWTEERDQYESSKQHKIDKTNFVSIYARAHKKALTPETVRAAFRKTGVWPFNPSVILDEMLAPSFETSAVGRLPLSQPSPVHAVSKKYLMALCCPRSCGDTGLDISIIPSS</sequence>
<gene>
    <name evidence="2" type="ORF">PISMIDRAFT_658664</name>
</gene>
<dbReference type="AlphaFoldDB" id="A0A0C9ZI94"/>
<dbReference type="GO" id="GO:0003677">
    <property type="term" value="F:DNA binding"/>
    <property type="evidence" value="ECO:0007669"/>
    <property type="project" value="TreeGrafter"/>
</dbReference>
<dbReference type="GO" id="GO:0005634">
    <property type="term" value="C:nucleus"/>
    <property type="evidence" value="ECO:0007669"/>
    <property type="project" value="TreeGrafter"/>
</dbReference>
<keyword evidence="3" id="KW-1185">Reference proteome</keyword>
<reference evidence="3" key="2">
    <citation type="submission" date="2015-01" db="EMBL/GenBank/DDBJ databases">
        <title>Evolutionary Origins and Diversification of the Mycorrhizal Mutualists.</title>
        <authorList>
            <consortium name="DOE Joint Genome Institute"/>
            <consortium name="Mycorrhizal Genomics Consortium"/>
            <person name="Kohler A."/>
            <person name="Kuo A."/>
            <person name="Nagy L.G."/>
            <person name="Floudas D."/>
            <person name="Copeland A."/>
            <person name="Barry K.W."/>
            <person name="Cichocki N."/>
            <person name="Veneault-Fourrey C."/>
            <person name="LaButti K."/>
            <person name="Lindquist E.A."/>
            <person name="Lipzen A."/>
            <person name="Lundell T."/>
            <person name="Morin E."/>
            <person name="Murat C."/>
            <person name="Riley R."/>
            <person name="Ohm R."/>
            <person name="Sun H."/>
            <person name="Tunlid A."/>
            <person name="Henrissat B."/>
            <person name="Grigoriev I.V."/>
            <person name="Hibbett D.S."/>
            <person name="Martin F."/>
        </authorList>
    </citation>
    <scope>NUCLEOTIDE SEQUENCE [LARGE SCALE GENOMIC DNA]</scope>
    <source>
        <strain evidence="3">441</strain>
    </source>
</reference>
<dbReference type="STRING" id="765257.A0A0C9ZI94"/>
<dbReference type="Pfam" id="PF03184">
    <property type="entry name" value="DDE_1"/>
    <property type="match status" value="1"/>
</dbReference>
<dbReference type="InterPro" id="IPR050863">
    <property type="entry name" value="CenT-Element_Derived"/>
</dbReference>
<reference evidence="2 3" key="1">
    <citation type="submission" date="2014-04" db="EMBL/GenBank/DDBJ databases">
        <authorList>
            <consortium name="DOE Joint Genome Institute"/>
            <person name="Kuo A."/>
            <person name="Kohler A."/>
            <person name="Costa M.D."/>
            <person name="Nagy L.G."/>
            <person name="Floudas D."/>
            <person name="Copeland A."/>
            <person name="Barry K.W."/>
            <person name="Cichocki N."/>
            <person name="Veneault-Fourrey C."/>
            <person name="LaButti K."/>
            <person name="Lindquist E.A."/>
            <person name="Lipzen A."/>
            <person name="Lundell T."/>
            <person name="Morin E."/>
            <person name="Murat C."/>
            <person name="Sun H."/>
            <person name="Tunlid A."/>
            <person name="Henrissat B."/>
            <person name="Grigoriev I.V."/>
            <person name="Hibbett D.S."/>
            <person name="Martin F."/>
            <person name="Nordberg H.P."/>
            <person name="Cantor M.N."/>
            <person name="Hua S.X."/>
        </authorList>
    </citation>
    <scope>NUCLEOTIDE SEQUENCE [LARGE SCALE GENOMIC DNA]</scope>
    <source>
        <strain evidence="2 3">441</strain>
    </source>
</reference>
<protein>
    <recommendedName>
        <fullName evidence="1">DDE-1 domain-containing protein</fullName>
    </recommendedName>
</protein>
<organism evidence="2 3">
    <name type="scientific">Pisolithus microcarpus 441</name>
    <dbReference type="NCBI Taxonomy" id="765257"/>
    <lineage>
        <taxon>Eukaryota</taxon>
        <taxon>Fungi</taxon>
        <taxon>Dikarya</taxon>
        <taxon>Basidiomycota</taxon>
        <taxon>Agaricomycotina</taxon>
        <taxon>Agaricomycetes</taxon>
        <taxon>Agaricomycetidae</taxon>
        <taxon>Boletales</taxon>
        <taxon>Sclerodermatineae</taxon>
        <taxon>Pisolithaceae</taxon>
        <taxon>Pisolithus</taxon>
    </lineage>
</organism>
<evidence type="ECO:0000259" key="1">
    <source>
        <dbReference type="Pfam" id="PF03184"/>
    </source>
</evidence>
<dbReference type="PANTHER" id="PTHR19303">
    <property type="entry name" value="TRANSPOSON"/>
    <property type="match status" value="1"/>
</dbReference>
<accession>A0A0C9ZI94</accession>
<proteinExistence type="predicted"/>
<dbReference type="InterPro" id="IPR004875">
    <property type="entry name" value="DDE_SF_endonuclease_dom"/>
</dbReference>
<name>A0A0C9ZI94_9AGAM</name>